<dbReference type="OrthoDB" id="8964326at2759"/>
<dbReference type="PRINTS" id="PR00007">
    <property type="entry name" value="COMPLEMNTC1Q"/>
</dbReference>
<keyword evidence="3" id="KW-0272">Extracellular matrix</keyword>
<feature type="region of interest" description="Disordered" evidence="4">
    <location>
        <begin position="74"/>
        <end position="145"/>
    </location>
</feature>
<dbReference type="InterPro" id="IPR008983">
    <property type="entry name" value="Tumour_necrosis_fac-like_dom"/>
</dbReference>
<dbReference type="InterPro" id="IPR050392">
    <property type="entry name" value="Collagen/C1q_domain"/>
</dbReference>
<feature type="compositionally biased region" description="Basic and acidic residues" evidence="4">
    <location>
        <begin position="89"/>
        <end position="98"/>
    </location>
</feature>
<comment type="subcellular location">
    <subcellularLocation>
        <location evidence="1">Secreted</location>
        <location evidence="1">Extracellular space</location>
        <location evidence="1">Extracellular matrix</location>
    </subcellularLocation>
</comment>
<keyword evidence="7" id="KW-1185">Reference proteome</keyword>
<evidence type="ECO:0000256" key="3">
    <source>
        <dbReference type="ARBA" id="ARBA00022530"/>
    </source>
</evidence>
<comment type="caution">
    <text evidence="6">The sequence shown here is derived from an EMBL/GenBank/DDBJ whole genome shotgun (WGS) entry which is preliminary data.</text>
</comment>
<dbReference type="Gene3D" id="2.60.120.40">
    <property type="match status" value="1"/>
</dbReference>
<accession>A0A8S4BEV2</accession>
<keyword evidence="2" id="KW-0964">Secreted</keyword>
<protein>
    <submittedName>
        <fullName evidence="6">(Atlantic silverside) hypothetical protein</fullName>
    </submittedName>
</protein>
<proteinExistence type="predicted"/>
<dbReference type="PANTHER" id="PTHR15427">
    <property type="entry name" value="EMILIN ELASTIN MICROFIBRIL INTERFACE-LOCATED PROTEIN ELASTIN MICROFIBRIL INTERFACER"/>
    <property type="match status" value="1"/>
</dbReference>
<feature type="domain" description="C1q" evidence="5">
    <location>
        <begin position="149"/>
        <end position="284"/>
    </location>
</feature>
<dbReference type="Pfam" id="PF00386">
    <property type="entry name" value="C1q"/>
    <property type="match status" value="1"/>
</dbReference>
<organism evidence="6 7">
    <name type="scientific">Menidia menidia</name>
    <name type="common">Atlantic silverside</name>
    <dbReference type="NCBI Taxonomy" id="238744"/>
    <lineage>
        <taxon>Eukaryota</taxon>
        <taxon>Metazoa</taxon>
        <taxon>Chordata</taxon>
        <taxon>Craniata</taxon>
        <taxon>Vertebrata</taxon>
        <taxon>Euteleostomi</taxon>
        <taxon>Actinopterygii</taxon>
        <taxon>Neopterygii</taxon>
        <taxon>Teleostei</taxon>
        <taxon>Neoteleostei</taxon>
        <taxon>Acanthomorphata</taxon>
        <taxon>Ovalentaria</taxon>
        <taxon>Atherinomorphae</taxon>
        <taxon>Atheriniformes</taxon>
        <taxon>Atherinopsidae</taxon>
        <taxon>Menidiinae</taxon>
        <taxon>Menidia</taxon>
    </lineage>
</organism>
<dbReference type="EMBL" id="CAJRST010033334">
    <property type="protein sequence ID" value="CAG5977684.1"/>
    <property type="molecule type" value="Genomic_DNA"/>
</dbReference>
<feature type="compositionally biased region" description="Low complexity" evidence="4">
    <location>
        <begin position="74"/>
        <end position="85"/>
    </location>
</feature>
<dbReference type="PROSITE" id="PS50871">
    <property type="entry name" value="C1Q"/>
    <property type="match status" value="1"/>
</dbReference>
<dbReference type="PANTHER" id="PTHR15427:SF43">
    <property type="entry name" value="COMPLEMENT COMPONENT 1, Q SUBCOMPONENT, B CHAIN PRECURSOR"/>
    <property type="match status" value="1"/>
</dbReference>
<sequence length="284" mass="30392">RLLGSVRSLEFHFLFSTRLSFTLQDRPPSNHICSTNDRPLFLQMAPGWLFFCTAGLLLSVHALRIHAQCGSGIPGIPGIPGTHGPNGKDGLKGEKGDPGDAGTPIKGQKGVTGWPGPPGRSGLKGDVGLPGPAGNPGPKGEKGRPFNLISQNKPIFSYKWISPTAPELDTAMNFSGEILPDVVHPGEKVTLEDGMFKCETKGIYFFSYHISARSKVCLNLMKNDAVHTTQCDTSEGFLVTSGSAVLELEPDDTVSLQITKFNNFVTNLASTSHTLTGFLIFPTS</sequence>
<feature type="non-terminal residue" evidence="6">
    <location>
        <position position="284"/>
    </location>
</feature>
<dbReference type="SMART" id="SM00110">
    <property type="entry name" value="C1Q"/>
    <property type="match status" value="1"/>
</dbReference>
<evidence type="ECO:0000256" key="4">
    <source>
        <dbReference type="SAM" id="MobiDB-lite"/>
    </source>
</evidence>
<reference evidence="6" key="1">
    <citation type="submission" date="2021-05" db="EMBL/GenBank/DDBJ databases">
        <authorList>
            <person name="Tigano A."/>
        </authorList>
    </citation>
    <scope>NUCLEOTIDE SEQUENCE</scope>
</reference>
<evidence type="ECO:0000259" key="5">
    <source>
        <dbReference type="PROSITE" id="PS50871"/>
    </source>
</evidence>
<dbReference type="SUPFAM" id="SSF49842">
    <property type="entry name" value="TNF-like"/>
    <property type="match status" value="1"/>
</dbReference>
<dbReference type="Proteomes" id="UP000677803">
    <property type="component" value="Unassembled WGS sequence"/>
</dbReference>
<evidence type="ECO:0000313" key="7">
    <source>
        <dbReference type="Proteomes" id="UP000677803"/>
    </source>
</evidence>
<evidence type="ECO:0000256" key="1">
    <source>
        <dbReference type="ARBA" id="ARBA00004498"/>
    </source>
</evidence>
<evidence type="ECO:0000313" key="6">
    <source>
        <dbReference type="EMBL" id="CAG5977684.1"/>
    </source>
</evidence>
<name>A0A8S4BEV2_9TELE</name>
<gene>
    <name evidence="6" type="ORF">MMEN_LOCUS15904</name>
</gene>
<dbReference type="AlphaFoldDB" id="A0A8S4BEV2"/>
<evidence type="ECO:0000256" key="2">
    <source>
        <dbReference type="ARBA" id="ARBA00022525"/>
    </source>
</evidence>
<dbReference type="InterPro" id="IPR001073">
    <property type="entry name" value="C1q_dom"/>
</dbReference>